<feature type="domain" description="Integrase catalytic" evidence="4">
    <location>
        <begin position="904"/>
        <end position="1094"/>
    </location>
</feature>
<dbReference type="InterPro" id="IPR043502">
    <property type="entry name" value="DNA/RNA_pol_sf"/>
</dbReference>
<dbReference type="EnsemblMetazoa" id="XM_020001791.1">
    <property type="protein sequence ID" value="XP_019857350.1"/>
    <property type="gene ID" value="LOC100639326"/>
</dbReference>
<keyword evidence="1" id="KW-0863">Zinc-finger</keyword>
<reference evidence="5" key="2">
    <citation type="submission" date="2024-06" db="UniProtKB">
        <authorList>
            <consortium name="EnsemblMetazoa"/>
        </authorList>
    </citation>
    <scope>IDENTIFICATION</scope>
</reference>
<dbReference type="GO" id="GO:0008270">
    <property type="term" value="F:zinc ion binding"/>
    <property type="evidence" value="ECO:0007669"/>
    <property type="project" value="UniProtKB-KW"/>
</dbReference>
<protein>
    <recommendedName>
        <fullName evidence="7">CCHC-type domain-containing protein</fullName>
    </recommendedName>
</protein>
<evidence type="ECO:0000259" key="3">
    <source>
        <dbReference type="PROSITE" id="PS50158"/>
    </source>
</evidence>
<keyword evidence="1" id="KW-0479">Metal-binding</keyword>
<dbReference type="Pfam" id="PF05585">
    <property type="entry name" value="DUF1758"/>
    <property type="match status" value="1"/>
</dbReference>
<dbReference type="PROSITE" id="PS50158">
    <property type="entry name" value="ZF_CCHC"/>
    <property type="match status" value="1"/>
</dbReference>
<feature type="domain" description="CCHC-type" evidence="3">
    <location>
        <begin position="196"/>
        <end position="212"/>
    </location>
</feature>
<dbReference type="InterPro" id="IPR008737">
    <property type="entry name" value="DUF1758"/>
</dbReference>
<dbReference type="InterPro" id="IPR008042">
    <property type="entry name" value="Retrotrans_Pao"/>
</dbReference>
<keyword evidence="1" id="KW-0862">Zinc</keyword>
<dbReference type="GeneID" id="100639326"/>
<dbReference type="InterPro" id="IPR005312">
    <property type="entry name" value="DUF1759"/>
</dbReference>
<dbReference type="GO" id="GO:0003676">
    <property type="term" value="F:nucleic acid binding"/>
    <property type="evidence" value="ECO:0007669"/>
    <property type="project" value="InterPro"/>
</dbReference>
<dbReference type="Gene3D" id="3.10.10.10">
    <property type="entry name" value="HIV Type 1 Reverse Transcriptase, subunit A, domain 1"/>
    <property type="match status" value="1"/>
</dbReference>
<evidence type="ECO:0000313" key="5">
    <source>
        <dbReference type="EnsemblMetazoa" id="XP_019857350.1"/>
    </source>
</evidence>
<sequence length="1149" mass="129213">SLLEGKAKETIAGLALTDVNYSTAIDLLEKRFGSKERITAAHMDVLMSLDAVSSDHHIFELRRLYDKTESTIRSLSALGVPVDSYGALLAPVFMKKLPSELRLAIARKVPADDWNMTRILEVLLAEVEARERASLPKTKQSGFTPKRGRDFPTTATFTGGSQSGCCFCQQEDHTPAQCTKVTGVDERKRIIREQGRCFVCLRPGHISKHCRSSMSCATCRGRHHSSVCMRNSKPKSGQRPPTVRDSASPHLSKGLNPETPPFEGSNTGATFYTSSRESTLLQVARVFAFNLNEPGNRMSLYILLDSGSQCSYITRSACQRLGLPSLGTKSVSIMTFGSRKECRTECHVVKLGLELKNNAHMELKLLTVSHICEPLTYEAIDLNKYPHLNNLDFSIPLDHCQQIKPDILIGSDQYWSLLTGEIMKSNNGPVALNSCFGWILSGTAAVKQSSARSATMVTHVLRVDGVHEDMSLEHRLRSFWELESLGILEDENLVQTQFGDHVKFANGKYVVSLPWKDSCISLADNYQLCLRRLSGLFKRLKSSPELLKKYDDIIREQLALGIIVPVENSEECSVARIHYLPHHCVLRQDKSTTKLRIVYDASAKTNGPSLNNCLHIGPSLHQKVFDILLRFRMWPIAIVADIEKAFLMIQVADVDQDVLRFLWYKDVFCENLELQIYKFTRVVFGVAPSPYLLNATIAQHLSTFESRYPDLIQKIKNSIYVDDVITGVDNVSEAFSLYKDSKDIFAKGGFNLRKFLSNNAEVQSLIDSAEQGIVFEGDEHETYAQSTLGRVNSALGSEQKVLGVLWDPIADEIIIDLTLIFHEAKRLEPTKRKLVSVISKIYDPMGLISPVIVNFKMLFQGLCNHKIGWDDSLPEPLLLKWKQLLTGLEAQPLRLARYCTTSNLSSKPRLIGFCDASLKAYAAVVYLENCDKELVLLASKTRVSPLKITRAVHLDIVTDKSSLTFLRCFKRFVSRRGLPSLIVSDNGTTCKSAAKVIRSILSHPEVQRYFSNVNLKWSFNIERAPWWGGFFERMVQLLKRCLRKMVGQSKLTYDELLTSVTEVEMILNSRPLTYITASDMDEPITPSHLILGKRLMSLPDYLSLPDSEEFSPDSSRPTITRRLKYLSTILKQGIKSLLVFWTSLIVSRD</sequence>
<dbReference type="Proteomes" id="UP000007879">
    <property type="component" value="Unassembled WGS sequence"/>
</dbReference>
<name>A0AAN0JKQ7_AMPQE</name>
<dbReference type="AlphaFoldDB" id="A0AAN0JKQ7"/>
<feature type="region of interest" description="Disordered" evidence="2">
    <location>
        <begin position="226"/>
        <end position="269"/>
    </location>
</feature>
<dbReference type="SMART" id="SM00343">
    <property type="entry name" value="ZnF_C2HC"/>
    <property type="match status" value="2"/>
</dbReference>
<dbReference type="CDD" id="cd01644">
    <property type="entry name" value="RT_pepA17"/>
    <property type="match status" value="1"/>
</dbReference>
<dbReference type="InterPro" id="IPR043128">
    <property type="entry name" value="Rev_trsase/Diguanyl_cyclase"/>
</dbReference>
<dbReference type="InterPro" id="IPR036397">
    <property type="entry name" value="RNaseH_sf"/>
</dbReference>
<evidence type="ECO:0000256" key="1">
    <source>
        <dbReference type="PROSITE-ProRule" id="PRU00047"/>
    </source>
</evidence>
<proteinExistence type="predicted"/>
<dbReference type="SUPFAM" id="SSF53098">
    <property type="entry name" value="Ribonuclease H-like"/>
    <property type="match status" value="1"/>
</dbReference>
<reference evidence="6" key="1">
    <citation type="journal article" date="2010" name="Nature">
        <title>The Amphimedon queenslandica genome and the evolution of animal complexity.</title>
        <authorList>
            <person name="Srivastava M."/>
            <person name="Simakov O."/>
            <person name="Chapman J."/>
            <person name="Fahey B."/>
            <person name="Gauthier M.E."/>
            <person name="Mitros T."/>
            <person name="Richards G.S."/>
            <person name="Conaco C."/>
            <person name="Dacre M."/>
            <person name="Hellsten U."/>
            <person name="Larroux C."/>
            <person name="Putnam N.H."/>
            <person name="Stanke M."/>
            <person name="Adamska M."/>
            <person name="Darling A."/>
            <person name="Degnan S.M."/>
            <person name="Oakley T.H."/>
            <person name="Plachetzki D.C."/>
            <person name="Zhai Y."/>
            <person name="Adamski M."/>
            <person name="Calcino A."/>
            <person name="Cummins S.F."/>
            <person name="Goodstein D.M."/>
            <person name="Harris C."/>
            <person name="Jackson D.J."/>
            <person name="Leys S.P."/>
            <person name="Shu S."/>
            <person name="Woodcroft B.J."/>
            <person name="Vervoort M."/>
            <person name="Kosik K.S."/>
            <person name="Manning G."/>
            <person name="Degnan B.M."/>
            <person name="Rokhsar D.S."/>
        </authorList>
    </citation>
    <scope>NUCLEOTIDE SEQUENCE [LARGE SCALE GENOMIC DNA]</scope>
</reference>
<dbReference type="InterPro" id="IPR001584">
    <property type="entry name" value="Integrase_cat-core"/>
</dbReference>
<organism evidence="5 6">
    <name type="scientific">Amphimedon queenslandica</name>
    <name type="common">Sponge</name>
    <dbReference type="NCBI Taxonomy" id="400682"/>
    <lineage>
        <taxon>Eukaryota</taxon>
        <taxon>Metazoa</taxon>
        <taxon>Porifera</taxon>
        <taxon>Demospongiae</taxon>
        <taxon>Heteroscleromorpha</taxon>
        <taxon>Haplosclerida</taxon>
        <taxon>Niphatidae</taxon>
        <taxon>Amphimedon</taxon>
    </lineage>
</organism>
<dbReference type="Gene3D" id="2.40.70.10">
    <property type="entry name" value="Acid Proteases"/>
    <property type="match status" value="1"/>
</dbReference>
<evidence type="ECO:0000259" key="4">
    <source>
        <dbReference type="PROSITE" id="PS50994"/>
    </source>
</evidence>
<dbReference type="SUPFAM" id="SSF56672">
    <property type="entry name" value="DNA/RNA polymerases"/>
    <property type="match status" value="1"/>
</dbReference>
<dbReference type="InterPro" id="IPR001878">
    <property type="entry name" value="Znf_CCHC"/>
</dbReference>
<dbReference type="InterPro" id="IPR012337">
    <property type="entry name" value="RNaseH-like_sf"/>
</dbReference>
<keyword evidence="6" id="KW-1185">Reference proteome</keyword>
<dbReference type="Pfam" id="PF03564">
    <property type="entry name" value="DUF1759"/>
    <property type="match status" value="1"/>
</dbReference>
<dbReference type="RefSeq" id="XP_019857350.1">
    <property type="nucleotide sequence ID" value="XM_020001791.1"/>
</dbReference>
<dbReference type="Gene3D" id="3.30.420.10">
    <property type="entry name" value="Ribonuclease H-like superfamily/Ribonuclease H"/>
    <property type="match status" value="1"/>
</dbReference>
<dbReference type="PROSITE" id="PS50994">
    <property type="entry name" value="INTEGRASE"/>
    <property type="match status" value="1"/>
</dbReference>
<dbReference type="InterPro" id="IPR021109">
    <property type="entry name" value="Peptidase_aspartic_dom_sf"/>
</dbReference>
<dbReference type="GO" id="GO:0015074">
    <property type="term" value="P:DNA integration"/>
    <property type="evidence" value="ECO:0007669"/>
    <property type="project" value="InterPro"/>
</dbReference>
<evidence type="ECO:0000256" key="2">
    <source>
        <dbReference type="SAM" id="MobiDB-lite"/>
    </source>
</evidence>
<evidence type="ECO:0000313" key="6">
    <source>
        <dbReference type="Proteomes" id="UP000007879"/>
    </source>
</evidence>
<dbReference type="Gene3D" id="3.30.70.270">
    <property type="match status" value="1"/>
</dbReference>
<evidence type="ECO:0008006" key="7">
    <source>
        <dbReference type="Google" id="ProtNLM"/>
    </source>
</evidence>
<dbReference type="KEGG" id="aqu:100639326"/>
<dbReference type="Pfam" id="PF05380">
    <property type="entry name" value="Peptidase_A17"/>
    <property type="match status" value="1"/>
</dbReference>
<accession>A0AAN0JKQ7</accession>
<dbReference type="PANTHER" id="PTHR47331">
    <property type="entry name" value="PHD-TYPE DOMAIN-CONTAINING PROTEIN"/>
    <property type="match status" value="1"/>
</dbReference>